<dbReference type="RefSeq" id="WP_073602957.1">
    <property type="nucleotide sequence ID" value="NZ_FQXZ01000012.1"/>
</dbReference>
<dbReference type="OrthoDB" id="5896938at2"/>
<protein>
    <recommendedName>
        <fullName evidence="3">DUF2607 domain-containing protein</fullName>
    </recommendedName>
</protein>
<reference evidence="1 2" key="1">
    <citation type="submission" date="2016-11" db="EMBL/GenBank/DDBJ databases">
        <authorList>
            <person name="Jaros S."/>
            <person name="Januszkiewicz K."/>
            <person name="Wedrychowicz H."/>
        </authorList>
    </citation>
    <scope>NUCLEOTIDE SEQUENCE [LARGE SCALE GENOMIC DNA]</scope>
    <source>
        <strain evidence="1 2">CECT 7868</strain>
    </source>
</reference>
<dbReference type="Pfam" id="PF10795">
    <property type="entry name" value="DUF2607"/>
    <property type="match status" value="1"/>
</dbReference>
<organism evidence="1 2">
    <name type="scientific">Vibrio aerogenes CECT 7868</name>
    <dbReference type="NCBI Taxonomy" id="1216006"/>
    <lineage>
        <taxon>Bacteria</taxon>
        <taxon>Pseudomonadati</taxon>
        <taxon>Pseudomonadota</taxon>
        <taxon>Gammaproteobacteria</taxon>
        <taxon>Vibrionales</taxon>
        <taxon>Vibrionaceae</taxon>
        <taxon>Vibrio</taxon>
    </lineage>
</organism>
<sequence>MNDISKTYCQFQKGVALAAVFFVIWLGFAEIHHQFDTLEAHHYHHDCQQFNSIIHGLQTPDLTFPTVVLHGYIEPETEVIRISRPISAYDARSPPVTVLRMNHIIT</sequence>
<dbReference type="AlphaFoldDB" id="A0A1M5XKF8"/>
<dbReference type="InterPro" id="IPR019731">
    <property type="entry name" value="DUF2607"/>
</dbReference>
<evidence type="ECO:0000313" key="1">
    <source>
        <dbReference type="EMBL" id="SHI00132.1"/>
    </source>
</evidence>
<name>A0A1M5XKF8_9VIBR</name>
<gene>
    <name evidence="1" type="ORF">VA7868_01197</name>
</gene>
<dbReference type="STRING" id="1216006.VA7868_01197"/>
<evidence type="ECO:0008006" key="3">
    <source>
        <dbReference type="Google" id="ProtNLM"/>
    </source>
</evidence>
<dbReference type="Proteomes" id="UP000184608">
    <property type="component" value="Unassembled WGS sequence"/>
</dbReference>
<keyword evidence="2" id="KW-1185">Reference proteome</keyword>
<accession>A0A1M5XKF8</accession>
<proteinExistence type="predicted"/>
<evidence type="ECO:0000313" key="2">
    <source>
        <dbReference type="Proteomes" id="UP000184608"/>
    </source>
</evidence>
<dbReference type="EMBL" id="FQXZ01000012">
    <property type="protein sequence ID" value="SHI00132.1"/>
    <property type="molecule type" value="Genomic_DNA"/>
</dbReference>